<dbReference type="AlphaFoldDB" id="A0A6J6WRU0"/>
<evidence type="ECO:0000313" key="1">
    <source>
        <dbReference type="EMBL" id="CAB4786106.1"/>
    </source>
</evidence>
<protein>
    <submittedName>
        <fullName evidence="1">Unannotated protein</fullName>
    </submittedName>
</protein>
<reference evidence="1" key="1">
    <citation type="submission" date="2020-05" db="EMBL/GenBank/DDBJ databases">
        <authorList>
            <person name="Chiriac C."/>
            <person name="Salcher M."/>
            <person name="Ghai R."/>
            <person name="Kavagutti S V."/>
        </authorList>
    </citation>
    <scope>NUCLEOTIDE SEQUENCE</scope>
</reference>
<gene>
    <name evidence="1" type="ORF">UFOPK2958_00839</name>
</gene>
<sequence>MEIAEYLFFVLPAGVREADVLLEEGQKLCVGRPINVSPDRSRLHRFRSSAELATLFNDLNSQIGELSVELADDDFGGVVLLGERFA</sequence>
<dbReference type="EMBL" id="CAFAAB010000087">
    <property type="protein sequence ID" value="CAB4786106.1"/>
    <property type="molecule type" value="Genomic_DNA"/>
</dbReference>
<accession>A0A6J6WRU0</accession>
<proteinExistence type="predicted"/>
<name>A0A6J6WRU0_9ZZZZ</name>
<organism evidence="1">
    <name type="scientific">freshwater metagenome</name>
    <dbReference type="NCBI Taxonomy" id="449393"/>
    <lineage>
        <taxon>unclassified sequences</taxon>
        <taxon>metagenomes</taxon>
        <taxon>ecological metagenomes</taxon>
    </lineage>
</organism>